<feature type="repeat" description="ANK" evidence="1">
    <location>
        <begin position="325"/>
        <end position="357"/>
    </location>
</feature>
<feature type="domain" description="DUF3447" evidence="2">
    <location>
        <begin position="181"/>
        <end position="253"/>
    </location>
</feature>
<dbReference type="Pfam" id="PF13637">
    <property type="entry name" value="Ank_4"/>
    <property type="match status" value="1"/>
</dbReference>
<evidence type="ECO:0000256" key="1">
    <source>
        <dbReference type="PROSITE-ProRule" id="PRU00023"/>
    </source>
</evidence>
<reference evidence="3" key="2">
    <citation type="journal article" date="2007" name="Science">
        <title>Draft genome sequence of the sexually transmitted pathogen Trichomonas vaginalis.</title>
        <authorList>
            <person name="Carlton J.M."/>
            <person name="Hirt R.P."/>
            <person name="Silva J.C."/>
            <person name="Delcher A.L."/>
            <person name="Schatz M."/>
            <person name="Zhao Q."/>
            <person name="Wortman J.R."/>
            <person name="Bidwell S.L."/>
            <person name="Alsmark U.C.M."/>
            <person name="Besteiro S."/>
            <person name="Sicheritz-Ponten T."/>
            <person name="Noel C.J."/>
            <person name="Dacks J.B."/>
            <person name="Foster P.G."/>
            <person name="Simillion C."/>
            <person name="Van de Peer Y."/>
            <person name="Miranda-Saavedra D."/>
            <person name="Barton G.J."/>
            <person name="Westrop G.D."/>
            <person name="Mueller S."/>
            <person name="Dessi D."/>
            <person name="Fiori P.L."/>
            <person name="Ren Q."/>
            <person name="Paulsen I."/>
            <person name="Zhang H."/>
            <person name="Bastida-Corcuera F.D."/>
            <person name="Simoes-Barbosa A."/>
            <person name="Brown M.T."/>
            <person name="Hayes R.D."/>
            <person name="Mukherjee M."/>
            <person name="Okumura C.Y."/>
            <person name="Schneider R."/>
            <person name="Smith A.J."/>
            <person name="Vanacova S."/>
            <person name="Villalvazo M."/>
            <person name="Haas B.J."/>
            <person name="Pertea M."/>
            <person name="Feldblyum T.V."/>
            <person name="Utterback T.R."/>
            <person name="Shu C.L."/>
            <person name="Osoegawa K."/>
            <person name="de Jong P.J."/>
            <person name="Hrdy I."/>
            <person name="Horvathova L."/>
            <person name="Zubacova Z."/>
            <person name="Dolezal P."/>
            <person name="Malik S.B."/>
            <person name="Logsdon J.M. Jr."/>
            <person name="Henze K."/>
            <person name="Gupta A."/>
            <person name="Wang C.C."/>
            <person name="Dunne R.L."/>
            <person name="Upcroft J.A."/>
            <person name="Upcroft P."/>
            <person name="White O."/>
            <person name="Salzberg S.L."/>
            <person name="Tang P."/>
            <person name="Chiu C.-H."/>
            <person name="Lee Y.-S."/>
            <person name="Embley T.M."/>
            <person name="Coombs G.H."/>
            <person name="Mottram J.C."/>
            <person name="Tachezy J."/>
            <person name="Fraser-Liggett C.M."/>
            <person name="Johnson P.J."/>
        </authorList>
    </citation>
    <scope>NUCLEOTIDE SEQUENCE [LARGE SCALE GENOMIC DNA]</scope>
    <source>
        <strain evidence="3">G3</strain>
    </source>
</reference>
<reference evidence="3" key="1">
    <citation type="submission" date="2006-10" db="EMBL/GenBank/DDBJ databases">
        <authorList>
            <person name="Amadeo P."/>
            <person name="Zhao Q."/>
            <person name="Wortman J."/>
            <person name="Fraser-Liggett C."/>
            <person name="Carlton J."/>
        </authorList>
    </citation>
    <scope>NUCLEOTIDE SEQUENCE</scope>
    <source>
        <strain evidence="3">G3</strain>
    </source>
</reference>
<feature type="repeat" description="ANK" evidence="1">
    <location>
        <begin position="292"/>
        <end position="324"/>
    </location>
</feature>
<gene>
    <name evidence="3" type="ORF">TVAG_424510</name>
</gene>
<dbReference type="PANTHER" id="PTHR24182:SF13">
    <property type="entry name" value="LD18443P"/>
    <property type="match status" value="1"/>
</dbReference>
<evidence type="ECO:0000313" key="4">
    <source>
        <dbReference type="Proteomes" id="UP000001542"/>
    </source>
</evidence>
<proteinExistence type="predicted"/>
<dbReference type="PROSITE" id="PS50088">
    <property type="entry name" value="ANK_REPEAT"/>
    <property type="match status" value="2"/>
</dbReference>
<dbReference type="PANTHER" id="PTHR24182">
    <property type="entry name" value="ANKYRIN REPEAT AND SOCS BOX CONTAINING 4"/>
    <property type="match status" value="1"/>
</dbReference>
<dbReference type="SMR" id="A2E1U0"/>
<dbReference type="SMART" id="SM00248">
    <property type="entry name" value="ANK"/>
    <property type="match status" value="4"/>
</dbReference>
<dbReference type="InterPro" id="IPR036770">
    <property type="entry name" value="Ankyrin_rpt-contain_sf"/>
</dbReference>
<dbReference type="Pfam" id="PF11929">
    <property type="entry name" value="DUF3447"/>
    <property type="match status" value="1"/>
</dbReference>
<dbReference type="VEuPathDB" id="TrichDB:TVAGG3_0349660"/>
<dbReference type="Proteomes" id="UP000001542">
    <property type="component" value="Unassembled WGS sequence"/>
</dbReference>
<dbReference type="SUPFAM" id="SSF48403">
    <property type="entry name" value="Ankyrin repeat"/>
    <property type="match status" value="1"/>
</dbReference>
<dbReference type="VEuPathDB" id="TrichDB:TVAG_424510"/>
<accession>A2E1U0</accession>
<sequence length="383" mass="44339">MSIFNELMEIGKDYNDLSNAIFKLRTMDCDVTKQIYIKCREIIFKTKNHFSSRILMMLNTAARYNNRYIKAYCDIFRKIYIEFQPNLNKSFSDLFDCITYEEYYKKDPFDFLQENEIIKAIMEDDKEKLKTIIDGDNFDKNQTIKSRFFPNPEDGLSLIELCCYYGSIECFMLLRKELATPITPLCLQFSIMNGNTYIMTESLKEQKPDEECMKYAIISHNIDMINFLQKGYEVEIKIQDCNDYHNYEVFSIYLDQTKNFESSLVYSTNFPISSLCEYLISHGANVNETDATKNTSLHHAATYNCEGIAEILIMNGAKIEARNNCDETPLMYASLADSVEVAKLLISHGANKNAVDKIRENSLMKAATAKAKNVVVFWRHAGI</sequence>
<dbReference type="EMBL" id="DS113286">
    <property type="protein sequence ID" value="EAY13419.1"/>
    <property type="molecule type" value="Genomic_DNA"/>
</dbReference>
<dbReference type="InterPro" id="IPR020683">
    <property type="entry name" value="DUF3447"/>
</dbReference>
<dbReference type="AlphaFoldDB" id="A2E1U0"/>
<dbReference type="eggNOG" id="KOG0504">
    <property type="taxonomic scope" value="Eukaryota"/>
</dbReference>
<dbReference type="STRING" id="5722.A2E1U0"/>
<evidence type="ECO:0000259" key="2">
    <source>
        <dbReference type="Pfam" id="PF11929"/>
    </source>
</evidence>
<dbReference type="PROSITE" id="PS50297">
    <property type="entry name" value="ANK_REP_REGION"/>
    <property type="match status" value="2"/>
</dbReference>
<protein>
    <recommendedName>
        <fullName evidence="2">DUF3447 domain-containing protein</fullName>
    </recommendedName>
</protein>
<dbReference type="InterPro" id="IPR002110">
    <property type="entry name" value="Ankyrin_rpt"/>
</dbReference>
<organism evidence="3 4">
    <name type="scientific">Trichomonas vaginalis (strain ATCC PRA-98 / G3)</name>
    <dbReference type="NCBI Taxonomy" id="412133"/>
    <lineage>
        <taxon>Eukaryota</taxon>
        <taxon>Metamonada</taxon>
        <taxon>Parabasalia</taxon>
        <taxon>Trichomonadida</taxon>
        <taxon>Trichomonadidae</taxon>
        <taxon>Trichomonas</taxon>
    </lineage>
</organism>
<dbReference type="VEuPathDB" id="TrichDB:TVAGG3_0973850"/>
<evidence type="ECO:0000313" key="3">
    <source>
        <dbReference type="EMBL" id="EAY13419.1"/>
    </source>
</evidence>
<dbReference type="InParanoid" id="A2E1U0"/>
<dbReference type="Gene3D" id="1.25.40.20">
    <property type="entry name" value="Ankyrin repeat-containing domain"/>
    <property type="match status" value="1"/>
</dbReference>
<keyword evidence="1" id="KW-0040">ANK repeat</keyword>
<name>A2E1U0_TRIV3</name>
<keyword evidence="4" id="KW-1185">Reference proteome</keyword>